<evidence type="ECO:0000313" key="17">
    <source>
        <dbReference type="EMBL" id="TSU88982.1"/>
    </source>
</evidence>
<keyword evidence="9 16" id="KW-0654">Proteoglycan</keyword>
<dbReference type="GO" id="GO:0009986">
    <property type="term" value="C:cell surface"/>
    <property type="evidence" value="ECO:0007669"/>
    <property type="project" value="TreeGrafter"/>
</dbReference>
<evidence type="ECO:0000256" key="9">
    <source>
        <dbReference type="ARBA" id="ARBA00022974"/>
    </source>
</evidence>
<evidence type="ECO:0000256" key="7">
    <source>
        <dbReference type="ARBA" id="ARBA00022622"/>
    </source>
</evidence>
<evidence type="ECO:0000256" key="14">
    <source>
        <dbReference type="ARBA" id="ARBA00023288"/>
    </source>
</evidence>
<keyword evidence="14 16" id="KW-0449">Lipoprotein</keyword>
<evidence type="ECO:0000256" key="8">
    <source>
        <dbReference type="ARBA" id="ARBA00022729"/>
    </source>
</evidence>
<keyword evidence="10 16" id="KW-0472">Membrane</keyword>
<evidence type="ECO:0000256" key="15">
    <source>
        <dbReference type="RuleBase" id="RU003518"/>
    </source>
</evidence>
<dbReference type="EMBL" id="VCAZ01000121">
    <property type="protein sequence ID" value="TSU88982.1"/>
    <property type="molecule type" value="Genomic_DNA"/>
</dbReference>
<dbReference type="GO" id="GO:0098552">
    <property type="term" value="C:side of membrane"/>
    <property type="evidence" value="ECO:0007669"/>
    <property type="project" value="UniProtKB-KW"/>
</dbReference>
<dbReference type="GO" id="GO:0045202">
    <property type="term" value="C:synapse"/>
    <property type="evidence" value="ECO:0007669"/>
    <property type="project" value="TreeGrafter"/>
</dbReference>
<name>A0A556V552_BAGYA</name>
<evidence type="ECO:0000256" key="10">
    <source>
        <dbReference type="ARBA" id="ARBA00023136"/>
    </source>
</evidence>
<dbReference type="PANTHER" id="PTHR10822">
    <property type="entry name" value="GLYPICAN"/>
    <property type="match status" value="1"/>
</dbReference>
<keyword evidence="11" id="KW-1015">Disulfide bond</keyword>
<evidence type="ECO:0000256" key="1">
    <source>
        <dbReference type="ARBA" id="ARBA00004239"/>
    </source>
</evidence>
<keyword evidence="12" id="KW-0325">Glycoprotein</keyword>
<dbReference type="PANTHER" id="PTHR10822:SF8">
    <property type="entry name" value="GLYPICAN-1"/>
    <property type="match status" value="1"/>
</dbReference>
<dbReference type="Pfam" id="PF01153">
    <property type="entry name" value="Glypican"/>
    <property type="match status" value="1"/>
</dbReference>
<comment type="similarity">
    <text evidence="3 15">Belongs to the glypican family.</text>
</comment>
<comment type="caution">
    <text evidence="17">The sequence shown here is derived from an EMBL/GenBank/DDBJ whole genome shotgun (WGS) entry which is preliminary data.</text>
</comment>
<dbReference type="AlphaFoldDB" id="A0A556V552"/>
<dbReference type="GO" id="GO:0040037">
    <property type="term" value="P:negative regulation of fibroblast growth factor receptor signaling pathway"/>
    <property type="evidence" value="ECO:0007669"/>
    <property type="project" value="TreeGrafter"/>
</dbReference>
<keyword evidence="18" id="KW-1185">Reference proteome</keyword>
<comment type="subcellular location">
    <subcellularLocation>
        <location evidence="2 16">Cell membrane</location>
        <topology evidence="2 16">Lipid-anchor</topology>
        <topology evidence="2 16">GPI-anchor</topology>
    </subcellularLocation>
    <subcellularLocation>
        <location evidence="1">Secreted</location>
        <location evidence="1">Extracellular space</location>
    </subcellularLocation>
</comment>
<evidence type="ECO:0000313" key="18">
    <source>
        <dbReference type="Proteomes" id="UP000319801"/>
    </source>
</evidence>
<organism evidence="17 18">
    <name type="scientific">Bagarius yarrelli</name>
    <name type="common">Goonch</name>
    <name type="synonym">Bagrus yarrelli</name>
    <dbReference type="NCBI Taxonomy" id="175774"/>
    <lineage>
        <taxon>Eukaryota</taxon>
        <taxon>Metazoa</taxon>
        <taxon>Chordata</taxon>
        <taxon>Craniata</taxon>
        <taxon>Vertebrata</taxon>
        <taxon>Euteleostomi</taxon>
        <taxon>Actinopterygii</taxon>
        <taxon>Neopterygii</taxon>
        <taxon>Teleostei</taxon>
        <taxon>Ostariophysi</taxon>
        <taxon>Siluriformes</taxon>
        <taxon>Sisoridae</taxon>
        <taxon>Sisorinae</taxon>
        <taxon>Bagarius</taxon>
    </lineage>
</organism>
<evidence type="ECO:0000256" key="11">
    <source>
        <dbReference type="ARBA" id="ARBA00023157"/>
    </source>
</evidence>
<dbReference type="GO" id="GO:0017134">
    <property type="term" value="F:fibroblast growth factor binding"/>
    <property type="evidence" value="ECO:0007669"/>
    <property type="project" value="TreeGrafter"/>
</dbReference>
<evidence type="ECO:0000256" key="13">
    <source>
        <dbReference type="ARBA" id="ARBA00023207"/>
    </source>
</evidence>
<dbReference type="GO" id="GO:1905475">
    <property type="term" value="P:regulation of protein localization to membrane"/>
    <property type="evidence" value="ECO:0007669"/>
    <property type="project" value="TreeGrafter"/>
</dbReference>
<dbReference type="Proteomes" id="UP000319801">
    <property type="component" value="Unassembled WGS sequence"/>
</dbReference>
<evidence type="ECO:0000256" key="6">
    <source>
        <dbReference type="ARBA" id="ARBA00022525"/>
    </source>
</evidence>
<keyword evidence="6" id="KW-0964">Secreted</keyword>
<reference evidence="17 18" key="1">
    <citation type="journal article" date="2019" name="Genome Biol. Evol.">
        <title>Whole-Genome Sequencing of the Giant Devil Catfish, Bagarius yarrelli.</title>
        <authorList>
            <person name="Jiang W."/>
            <person name="Lv Y."/>
            <person name="Cheng L."/>
            <person name="Yang K."/>
            <person name="Chao B."/>
            <person name="Wang X."/>
            <person name="Li Y."/>
            <person name="Pan X."/>
            <person name="You X."/>
            <person name="Zhang Y."/>
            <person name="Yang J."/>
            <person name="Li J."/>
            <person name="Zhang X."/>
            <person name="Liu S."/>
            <person name="Sun C."/>
            <person name="Yang J."/>
            <person name="Shi Q."/>
        </authorList>
    </citation>
    <scope>NUCLEOTIDE SEQUENCE [LARGE SCALE GENOMIC DNA]</scope>
    <source>
        <strain evidence="17">JWS20170419001</strain>
        <tissue evidence="17">Muscle</tissue>
    </source>
</reference>
<accession>A0A556V552</accession>
<keyword evidence="13 16" id="KW-0357">Heparan sulfate</keyword>
<dbReference type="GO" id="GO:0005576">
    <property type="term" value="C:extracellular region"/>
    <property type="evidence" value="ECO:0007669"/>
    <property type="project" value="UniProtKB-SubCell"/>
</dbReference>
<dbReference type="InterPro" id="IPR001863">
    <property type="entry name" value="Glypican"/>
</dbReference>
<comment type="function">
    <text evidence="16">Cell surface proteoglycan.</text>
</comment>
<keyword evidence="7 16" id="KW-0336">GPI-anchor</keyword>
<gene>
    <name evidence="17" type="ORF">Baya_13055</name>
</gene>
<evidence type="ECO:0000256" key="3">
    <source>
        <dbReference type="ARBA" id="ARBA00010260"/>
    </source>
</evidence>
<keyword evidence="8" id="KW-0732">Signal</keyword>
<evidence type="ECO:0000256" key="16">
    <source>
        <dbReference type="RuleBase" id="RU003519"/>
    </source>
</evidence>
<evidence type="ECO:0000256" key="5">
    <source>
        <dbReference type="ARBA" id="ARBA00022475"/>
    </source>
</evidence>
<proteinExistence type="inferred from homology"/>
<dbReference type="GO" id="GO:0016477">
    <property type="term" value="P:cell migration"/>
    <property type="evidence" value="ECO:0007669"/>
    <property type="project" value="TreeGrafter"/>
</dbReference>
<evidence type="ECO:0000256" key="4">
    <source>
        <dbReference type="ARBA" id="ARBA00014714"/>
    </source>
</evidence>
<evidence type="ECO:0000256" key="12">
    <source>
        <dbReference type="ARBA" id="ARBA00023180"/>
    </source>
</evidence>
<protein>
    <recommendedName>
        <fullName evidence="4">Glypican-1</fullName>
    </recommendedName>
</protein>
<keyword evidence="5" id="KW-1003">Cell membrane</keyword>
<sequence length="275" mass="31018">MAWAKPCGPYCRNVMKGCLANQADLDTEWKNLIDAMLTVADRLSRPFSVDAAVLSLPKRIAEAIIYMQDNLNTFNSKVFQACGIPPENPSPDEPIKRGKNIAEDLSDVSRKIRSIMEYWIQLPNKLCVDREAKGSEENKCWNGMALDRYLPEVMGDGLANQINNPEVEIDITKPDMIIRQQIMQLKIMTSRMKNAINGNDVDFQDASDDISGSGSGMCNDDHCFHNQQIMVRSTHRPRVYPNPPVKKNEVKGDGRQILPCAVLYLLSLATMLFRR</sequence>
<dbReference type="GO" id="GO:0005886">
    <property type="term" value="C:plasma membrane"/>
    <property type="evidence" value="ECO:0007669"/>
    <property type="project" value="UniProtKB-SubCell"/>
</dbReference>
<dbReference type="OrthoDB" id="10010764at2759"/>
<evidence type="ECO:0000256" key="2">
    <source>
        <dbReference type="ARBA" id="ARBA00004609"/>
    </source>
</evidence>